<dbReference type="AlphaFoldDB" id="A0A8S3ZL19"/>
<dbReference type="Proteomes" id="UP000678393">
    <property type="component" value="Unassembled WGS sequence"/>
</dbReference>
<dbReference type="InterPro" id="IPR037231">
    <property type="entry name" value="NAP-like_sf"/>
</dbReference>
<gene>
    <name evidence="2" type="ORF">CUNI_LOCUS13898</name>
</gene>
<evidence type="ECO:0000313" key="2">
    <source>
        <dbReference type="EMBL" id="CAG5128340.1"/>
    </source>
</evidence>
<feature type="non-terminal residue" evidence="2">
    <location>
        <position position="111"/>
    </location>
</feature>
<protein>
    <recommendedName>
        <fullName evidence="4">Nucleosome assembly protein 1-like 1</fullName>
    </recommendedName>
</protein>
<feature type="compositionally biased region" description="Polar residues" evidence="1">
    <location>
        <begin position="1"/>
        <end position="11"/>
    </location>
</feature>
<keyword evidence="3" id="KW-1185">Reference proteome</keyword>
<dbReference type="Gene3D" id="1.20.5.1500">
    <property type="match status" value="1"/>
</dbReference>
<name>A0A8S3ZL19_9EUPU</name>
<accession>A0A8S3ZL19</accession>
<reference evidence="2" key="1">
    <citation type="submission" date="2021-04" db="EMBL/GenBank/DDBJ databases">
        <authorList>
            <consortium name="Molecular Ecology Group"/>
        </authorList>
    </citation>
    <scope>NUCLEOTIDE SEQUENCE</scope>
</reference>
<evidence type="ECO:0008006" key="4">
    <source>
        <dbReference type="Google" id="ProtNLM"/>
    </source>
</evidence>
<dbReference type="SUPFAM" id="SSF143113">
    <property type="entry name" value="NAP-like"/>
    <property type="match status" value="1"/>
</dbReference>
<evidence type="ECO:0000313" key="3">
    <source>
        <dbReference type="Proteomes" id="UP000678393"/>
    </source>
</evidence>
<organism evidence="2 3">
    <name type="scientific">Candidula unifasciata</name>
    <dbReference type="NCBI Taxonomy" id="100452"/>
    <lineage>
        <taxon>Eukaryota</taxon>
        <taxon>Metazoa</taxon>
        <taxon>Spiralia</taxon>
        <taxon>Lophotrochozoa</taxon>
        <taxon>Mollusca</taxon>
        <taxon>Gastropoda</taxon>
        <taxon>Heterobranchia</taxon>
        <taxon>Euthyneura</taxon>
        <taxon>Panpulmonata</taxon>
        <taxon>Eupulmonata</taxon>
        <taxon>Stylommatophora</taxon>
        <taxon>Helicina</taxon>
        <taxon>Helicoidea</taxon>
        <taxon>Geomitridae</taxon>
        <taxon>Candidula</taxon>
    </lineage>
</organism>
<feature type="compositionally biased region" description="Acidic residues" evidence="1">
    <location>
        <begin position="13"/>
        <end position="26"/>
    </location>
</feature>
<feature type="region of interest" description="Disordered" evidence="1">
    <location>
        <begin position="1"/>
        <end position="30"/>
    </location>
</feature>
<dbReference type="EMBL" id="CAJHNH020003014">
    <property type="protein sequence ID" value="CAG5128340.1"/>
    <property type="molecule type" value="Genomic_DNA"/>
</dbReference>
<evidence type="ECO:0000256" key="1">
    <source>
        <dbReference type="SAM" id="MobiDB-lite"/>
    </source>
</evidence>
<proteinExistence type="predicted"/>
<dbReference type="OrthoDB" id="27325at2759"/>
<sequence length="111" mass="12373">MAEPESPSSDTVGDVDEEEYAEDTGEVGDNQTIANQLMKNPGVLAALQDKLSTSAGLPPGYLENLPKEVKRRIKALKKLQNEVINIEAEFYKEVNALELSYVPRYTQLFEK</sequence>
<comment type="caution">
    <text evidence="2">The sequence shown here is derived from an EMBL/GenBank/DDBJ whole genome shotgun (WGS) entry which is preliminary data.</text>
</comment>